<reference evidence="9 10" key="1">
    <citation type="submission" date="2017-06" db="EMBL/GenBank/DDBJ databases">
        <authorList>
            <person name="Kim H.J."/>
            <person name="Triplett B.A."/>
        </authorList>
    </citation>
    <scope>NUCLEOTIDE SEQUENCE [LARGE SCALE GENOMIC DNA]</scope>
    <source>
        <strain evidence="9 10">SCA</strain>
    </source>
</reference>
<keyword evidence="2 7" id="KW-0813">Transport</keyword>
<evidence type="ECO:0000256" key="3">
    <source>
        <dbReference type="ARBA" id="ARBA00022475"/>
    </source>
</evidence>
<dbReference type="Proteomes" id="UP000198304">
    <property type="component" value="Unassembled WGS sequence"/>
</dbReference>
<evidence type="ECO:0000256" key="6">
    <source>
        <dbReference type="ARBA" id="ARBA00023136"/>
    </source>
</evidence>
<feature type="transmembrane region" description="Helical" evidence="7">
    <location>
        <begin position="217"/>
        <end position="242"/>
    </location>
</feature>
<evidence type="ECO:0000256" key="1">
    <source>
        <dbReference type="ARBA" id="ARBA00004651"/>
    </source>
</evidence>
<evidence type="ECO:0000256" key="7">
    <source>
        <dbReference type="RuleBase" id="RU363032"/>
    </source>
</evidence>
<protein>
    <submittedName>
        <fullName evidence="9">Peptide/nickel transport system permease protein</fullName>
    </submittedName>
</protein>
<feature type="transmembrane region" description="Helical" evidence="7">
    <location>
        <begin position="37"/>
        <end position="57"/>
    </location>
</feature>
<dbReference type="PROSITE" id="PS50928">
    <property type="entry name" value="ABC_TM1"/>
    <property type="match status" value="1"/>
</dbReference>
<sequence length="298" mass="32299">MSQTKTLIDKQAVSINKKRRSQWLEVWRRLKKNKASMVGLFIISLLVFAAIFADFIAPEGFDDQDLYRRFIPPGSNHFLGTDHLGRDIFSRIIYGSRISLQVGFIAVGIAAVTGGTLGAIAGYYGGKLDNTIMRLMDILLAIPSILLAISIVAALGPGLVNVMIAVGIASIPSYARIVRASVLTIKDQEFIEAAKAIGANDFRIITKHILPNAMAPIIVQATLGVANAILSAAGLSFIGLGIQPPNPEWGAMLSAGRHYIRDYWHIATFPGLAIMLTIFSLNLFGDGLRDALDPRLKD</sequence>
<dbReference type="EMBL" id="FZOJ01000013">
    <property type="protein sequence ID" value="SNS56342.1"/>
    <property type="molecule type" value="Genomic_DNA"/>
</dbReference>
<feature type="transmembrane region" description="Helical" evidence="7">
    <location>
        <begin position="104"/>
        <end position="126"/>
    </location>
</feature>
<dbReference type="InterPro" id="IPR050366">
    <property type="entry name" value="BP-dependent_transpt_permease"/>
</dbReference>
<dbReference type="Pfam" id="PF00528">
    <property type="entry name" value="BPD_transp_1"/>
    <property type="match status" value="1"/>
</dbReference>
<gene>
    <name evidence="9" type="ORF">SAMN05446037_101317</name>
</gene>
<feature type="transmembrane region" description="Helical" evidence="7">
    <location>
        <begin position="263"/>
        <end position="284"/>
    </location>
</feature>
<comment type="similarity">
    <text evidence="7">Belongs to the binding-protein-dependent transport system permease family.</text>
</comment>
<dbReference type="PANTHER" id="PTHR43386">
    <property type="entry name" value="OLIGOPEPTIDE TRANSPORT SYSTEM PERMEASE PROTEIN APPC"/>
    <property type="match status" value="1"/>
</dbReference>
<evidence type="ECO:0000259" key="8">
    <source>
        <dbReference type="PROSITE" id="PS50928"/>
    </source>
</evidence>
<dbReference type="PANTHER" id="PTHR43386:SF1">
    <property type="entry name" value="D,D-DIPEPTIDE TRANSPORT SYSTEM PERMEASE PROTEIN DDPC-RELATED"/>
    <property type="match status" value="1"/>
</dbReference>
<keyword evidence="5 7" id="KW-1133">Transmembrane helix</keyword>
<dbReference type="InterPro" id="IPR000515">
    <property type="entry name" value="MetI-like"/>
</dbReference>
<proteinExistence type="inferred from homology"/>
<evidence type="ECO:0000313" key="9">
    <source>
        <dbReference type="EMBL" id="SNS56342.1"/>
    </source>
</evidence>
<dbReference type="RefSeq" id="WP_089283466.1">
    <property type="nucleotide sequence ID" value="NZ_FZOJ01000013.1"/>
</dbReference>
<keyword evidence="10" id="KW-1185">Reference proteome</keyword>
<accession>A0A239FJD3</accession>
<dbReference type="GO" id="GO:0005886">
    <property type="term" value="C:plasma membrane"/>
    <property type="evidence" value="ECO:0007669"/>
    <property type="project" value="UniProtKB-SubCell"/>
</dbReference>
<organism evidence="9 10">
    <name type="scientific">Anaerovirgula multivorans</name>
    <dbReference type="NCBI Taxonomy" id="312168"/>
    <lineage>
        <taxon>Bacteria</taxon>
        <taxon>Bacillati</taxon>
        <taxon>Bacillota</taxon>
        <taxon>Clostridia</taxon>
        <taxon>Peptostreptococcales</taxon>
        <taxon>Natronincolaceae</taxon>
        <taxon>Anaerovirgula</taxon>
    </lineage>
</organism>
<dbReference type="Pfam" id="PF12911">
    <property type="entry name" value="OppC_N"/>
    <property type="match status" value="1"/>
</dbReference>
<evidence type="ECO:0000256" key="4">
    <source>
        <dbReference type="ARBA" id="ARBA00022692"/>
    </source>
</evidence>
<evidence type="ECO:0000313" key="10">
    <source>
        <dbReference type="Proteomes" id="UP000198304"/>
    </source>
</evidence>
<name>A0A239FJD3_9FIRM</name>
<keyword evidence="6 7" id="KW-0472">Membrane</keyword>
<dbReference type="SUPFAM" id="SSF161098">
    <property type="entry name" value="MetI-like"/>
    <property type="match status" value="1"/>
</dbReference>
<keyword evidence="3" id="KW-1003">Cell membrane</keyword>
<dbReference type="CDD" id="cd06261">
    <property type="entry name" value="TM_PBP2"/>
    <property type="match status" value="1"/>
</dbReference>
<feature type="transmembrane region" description="Helical" evidence="7">
    <location>
        <begin position="138"/>
        <end position="171"/>
    </location>
</feature>
<dbReference type="InterPro" id="IPR035906">
    <property type="entry name" value="MetI-like_sf"/>
</dbReference>
<keyword evidence="4 7" id="KW-0812">Transmembrane</keyword>
<dbReference type="OrthoDB" id="9783218at2"/>
<dbReference type="AlphaFoldDB" id="A0A239FJD3"/>
<evidence type="ECO:0000256" key="5">
    <source>
        <dbReference type="ARBA" id="ARBA00022989"/>
    </source>
</evidence>
<feature type="domain" description="ABC transmembrane type-1" evidence="8">
    <location>
        <begin position="96"/>
        <end position="285"/>
    </location>
</feature>
<evidence type="ECO:0000256" key="2">
    <source>
        <dbReference type="ARBA" id="ARBA00022448"/>
    </source>
</evidence>
<dbReference type="Gene3D" id="1.10.3720.10">
    <property type="entry name" value="MetI-like"/>
    <property type="match status" value="1"/>
</dbReference>
<comment type="subcellular location">
    <subcellularLocation>
        <location evidence="1 7">Cell membrane</location>
        <topology evidence="1 7">Multi-pass membrane protein</topology>
    </subcellularLocation>
</comment>
<dbReference type="GO" id="GO:0055085">
    <property type="term" value="P:transmembrane transport"/>
    <property type="evidence" value="ECO:0007669"/>
    <property type="project" value="InterPro"/>
</dbReference>
<dbReference type="InterPro" id="IPR025966">
    <property type="entry name" value="OppC_N"/>
</dbReference>